<keyword evidence="3" id="KW-1185">Reference proteome</keyword>
<organism evidence="2 3">
    <name type="scientific">Pseudomonas nicosulfuronedens</name>
    <dbReference type="NCBI Taxonomy" id="2571105"/>
    <lineage>
        <taxon>Bacteria</taxon>
        <taxon>Pseudomonadati</taxon>
        <taxon>Pseudomonadota</taxon>
        <taxon>Gammaproteobacteria</taxon>
        <taxon>Pseudomonadales</taxon>
        <taxon>Pseudomonadaceae</taxon>
        <taxon>Pseudomonas</taxon>
    </lineage>
</organism>
<dbReference type="Proteomes" id="UP000306635">
    <property type="component" value="Unassembled WGS sequence"/>
</dbReference>
<comment type="caution">
    <text evidence="2">The sequence shown here is derived from an EMBL/GenBank/DDBJ whole genome shotgun (WGS) entry which is preliminary data.</text>
</comment>
<proteinExistence type="predicted"/>
<feature type="region of interest" description="Disordered" evidence="1">
    <location>
        <begin position="1"/>
        <end position="80"/>
    </location>
</feature>
<name>A0A5R9QL77_9PSED</name>
<dbReference type="AlphaFoldDB" id="A0A5R9QL77"/>
<evidence type="ECO:0000313" key="2">
    <source>
        <dbReference type="EMBL" id="TLX70129.1"/>
    </source>
</evidence>
<dbReference type="RefSeq" id="WP_138526738.1">
    <property type="nucleotide sequence ID" value="NZ_SWDV01000058.1"/>
</dbReference>
<protein>
    <submittedName>
        <fullName evidence="2">Uncharacterized protein</fullName>
    </submittedName>
</protein>
<evidence type="ECO:0000313" key="3">
    <source>
        <dbReference type="Proteomes" id="UP000306635"/>
    </source>
</evidence>
<reference evidence="2 3" key="1">
    <citation type="submission" date="2019-04" db="EMBL/GenBank/DDBJ databases">
        <authorList>
            <person name="Li M."/>
        </authorList>
    </citation>
    <scope>NUCLEOTIDE SEQUENCE [LARGE SCALE GENOMIC DNA]</scope>
    <source>
        <strain evidence="2 3">LAM1902</strain>
    </source>
</reference>
<gene>
    <name evidence="2" type="ORF">FAS41_28985</name>
</gene>
<accession>A0A5R9QL77</accession>
<dbReference type="OrthoDB" id="9956010at2"/>
<evidence type="ECO:0000256" key="1">
    <source>
        <dbReference type="SAM" id="MobiDB-lite"/>
    </source>
</evidence>
<dbReference type="EMBL" id="SWDV01000058">
    <property type="protein sequence ID" value="TLX70129.1"/>
    <property type="molecule type" value="Genomic_DNA"/>
</dbReference>
<sequence length="80" mass="8479">MNQTGKQGPHGGAAEPKGKTHPQGRRNEAPRLPGSDNYSNPKTRAEAVLQQSLEVDSAGNPTHRPEKGTKPGRAGDVNDQ</sequence>